<dbReference type="AlphaFoldDB" id="A0A6G1LGI7"/>
<keyword evidence="3" id="KW-1185">Reference proteome</keyword>
<protein>
    <submittedName>
        <fullName evidence="2">Uncharacterized protein</fullName>
    </submittedName>
</protein>
<evidence type="ECO:0000313" key="3">
    <source>
        <dbReference type="Proteomes" id="UP000799436"/>
    </source>
</evidence>
<accession>A0A6G1LGI7</accession>
<dbReference type="EMBL" id="ML995818">
    <property type="protein sequence ID" value="KAF2771689.1"/>
    <property type="molecule type" value="Genomic_DNA"/>
</dbReference>
<feature type="compositionally biased region" description="Pro residues" evidence="1">
    <location>
        <begin position="77"/>
        <end position="94"/>
    </location>
</feature>
<name>A0A6G1LGI7_9PEZI</name>
<feature type="compositionally biased region" description="Basic and acidic residues" evidence="1">
    <location>
        <begin position="148"/>
        <end position="234"/>
    </location>
</feature>
<feature type="compositionally biased region" description="Basic residues" evidence="1">
    <location>
        <begin position="16"/>
        <end position="27"/>
    </location>
</feature>
<reference evidence="2" key="1">
    <citation type="journal article" date="2020" name="Stud. Mycol.">
        <title>101 Dothideomycetes genomes: a test case for predicting lifestyles and emergence of pathogens.</title>
        <authorList>
            <person name="Haridas S."/>
            <person name="Albert R."/>
            <person name="Binder M."/>
            <person name="Bloem J."/>
            <person name="Labutti K."/>
            <person name="Salamov A."/>
            <person name="Andreopoulos B."/>
            <person name="Baker S."/>
            <person name="Barry K."/>
            <person name="Bills G."/>
            <person name="Bluhm B."/>
            <person name="Cannon C."/>
            <person name="Castanera R."/>
            <person name="Culley D."/>
            <person name="Daum C."/>
            <person name="Ezra D."/>
            <person name="Gonzalez J."/>
            <person name="Henrissat B."/>
            <person name="Kuo A."/>
            <person name="Liang C."/>
            <person name="Lipzen A."/>
            <person name="Lutzoni F."/>
            <person name="Magnuson J."/>
            <person name="Mondo S."/>
            <person name="Nolan M."/>
            <person name="Ohm R."/>
            <person name="Pangilinan J."/>
            <person name="Park H.-J."/>
            <person name="Ramirez L."/>
            <person name="Alfaro M."/>
            <person name="Sun H."/>
            <person name="Tritt A."/>
            <person name="Yoshinaga Y."/>
            <person name="Zwiers L.-H."/>
            <person name="Turgeon B."/>
            <person name="Goodwin S."/>
            <person name="Spatafora J."/>
            <person name="Crous P."/>
            <person name="Grigoriev I."/>
        </authorList>
    </citation>
    <scope>NUCLEOTIDE SEQUENCE</scope>
    <source>
        <strain evidence="2">CBS 116005</strain>
    </source>
</reference>
<sequence length="479" mass="56184">MTYPPYYGDDDYDYHRRGRSPRPHFRGSNRSPQYLNPGNTGGLYRSRSHGASPQPVINNIYMDQMADAHMRNESPFRPSPPPAAAVPLPPPPPPPIAMPYPAAYPPVGVPYPVPMSVPSPSPHRRSHSRSRSRLGDELLLEQMAGLRLQDRLRSRSRGRTEGSSDFAEWRLAQRERELEDERRRKQWEREAELDRIKAEQKAEKAEHDAEESREKAVADFEKRKRDEAEKAKAERAKILADIEREKAQAKEEERRILEKAERDKREAKEEERRILEKAEREQREAKERKEREYQDFLRMQKEKEEKAKAEQKAEKEKLDNALRDRFRKMGYTDPQIDVLVDEEKYKEMQAQQKNVGAPTRGMSPGSALPSFNRAPVYIKVHRDYLSPETLRYYEIPYESDRTDPNYIIILREMDKYETDVLFEHTRRLRAGAGKLFLEDQRKAGRGGEERKYAWYRKRERSSSRVGKGKVGILEVRRVV</sequence>
<feature type="region of interest" description="Disordered" evidence="1">
    <location>
        <begin position="249"/>
        <end position="316"/>
    </location>
</feature>
<dbReference type="Proteomes" id="UP000799436">
    <property type="component" value="Unassembled WGS sequence"/>
</dbReference>
<evidence type="ECO:0000313" key="2">
    <source>
        <dbReference type="EMBL" id="KAF2771689.1"/>
    </source>
</evidence>
<dbReference type="OrthoDB" id="6133115at2759"/>
<organism evidence="2 3">
    <name type="scientific">Teratosphaeria nubilosa</name>
    <dbReference type="NCBI Taxonomy" id="161662"/>
    <lineage>
        <taxon>Eukaryota</taxon>
        <taxon>Fungi</taxon>
        <taxon>Dikarya</taxon>
        <taxon>Ascomycota</taxon>
        <taxon>Pezizomycotina</taxon>
        <taxon>Dothideomycetes</taxon>
        <taxon>Dothideomycetidae</taxon>
        <taxon>Mycosphaerellales</taxon>
        <taxon>Teratosphaeriaceae</taxon>
        <taxon>Teratosphaeria</taxon>
    </lineage>
</organism>
<feature type="region of interest" description="Disordered" evidence="1">
    <location>
        <begin position="1"/>
        <end position="94"/>
    </location>
</feature>
<feature type="region of interest" description="Disordered" evidence="1">
    <location>
        <begin position="116"/>
        <end position="234"/>
    </location>
</feature>
<feature type="compositionally biased region" description="Polar residues" evidence="1">
    <location>
        <begin position="28"/>
        <end position="38"/>
    </location>
</feature>
<gene>
    <name evidence="2" type="ORF">EJ03DRAFT_349301</name>
</gene>
<feature type="compositionally biased region" description="Basic residues" evidence="1">
    <location>
        <begin position="122"/>
        <end position="132"/>
    </location>
</feature>
<evidence type="ECO:0000256" key="1">
    <source>
        <dbReference type="SAM" id="MobiDB-lite"/>
    </source>
</evidence>
<proteinExistence type="predicted"/>
<dbReference type="CDD" id="cd06503">
    <property type="entry name" value="ATP-synt_Fo_b"/>
    <property type="match status" value="1"/>
</dbReference>